<dbReference type="GO" id="GO:0005759">
    <property type="term" value="C:mitochondrial matrix"/>
    <property type="evidence" value="ECO:0007669"/>
    <property type="project" value="InterPro"/>
</dbReference>
<dbReference type="EMBL" id="ML977213">
    <property type="protein sequence ID" value="KAF1980946.1"/>
    <property type="molecule type" value="Genomic_DNA"/>
</dbReference>
<protein>
    <submittedName>
        <fullName evidence="5">Translation repressor/antiviral protein Ski3</fullName>
    </submittedName>
</protein>
<dbReference type="SUPFAM" id="SSF54529">
    <property type="entry name" value="Mitochondrial glycoprotein MAM33-like"/>
    <property type="match status" value="1"/>
</dbReference>
<dbReference type="GO" id="GO:0055087">
    <property type="term" value="C:Ski complex"/>
    <property type="evidence" value="ECO:0007669"/>
    <property type="project" value="InterPro"/>
</dbReference>
<dbReference type="Proteomes" id="UP000800041">
    <property type="component" value="Unassembled WGS sequence"/>
</dbReference>
<dbReference type="Pfam" id="PF18833">
    <property type="entry name" value="TPR_22"/>
    <property type="match status" value="1"/>
</dbReference>
<feature type="repeat" description="TPR" evidence="3">
    <location>
        <begin position="936"/>
        <end position="969"/>
    </location>
</feature>
<dbReference type="PANTHER" id="PTHR15704:SF7">
    <property type="entry name" value="SUPERKILLER COMPLEX PROTEIN 3"/>
    <property type="match status" value="1"/>
</dbReference>
<sequence>MKCKSQRIPLTSRVFAHFPNSITVTFSIADFGNLNGEEQDEDLNEDPALYDDPSDYPTAQSGGANSKGATPQGKTSGGNIKVGQQENGMTEEEEDELAREEEEQASFPVRLSITVVKPSSKSAGSLAVDAIAQDGEIIIENMYHYPDAALADPQTAEEDWKRKIMYTGPPFGNLDEDLQVLMERFLEERGINTELAVWVPEFVDKKEASEYRGWLGRVKGFFDPKAALKAAKAALDAQKYDEVVSQAQAVLAQDKSNYFANLFLGRAYDKLGDPIDAANSYEAATKLKPEDPQAWIGLQTVYEAQDSKKVDEYISISLRLAAIYAEADDAHKCQTVADKLLSFAKKNGSRQQHKRALETQLPSSPVYTFLEGRLPHPSHTYTRLAEITEAEEKERINQQIGERRTRLGARIGKVTSEVRLEVYGSSKFEEYCQSVIDWTQDDEVRRAYEEKLFQRAFDTLVVLPSEKKTAKREQVFRLAHGMVIVKHPFALAWDLDLKWKDAESLFDYDEGVLREYIEFFPENGLSKVLKAYLESDASPFLNKEPKPKSKESTDTDDEEVLTPADRLLLMTEGLELAKNSILAHRLMCAYYSHIEEFESAVQTSRNGLRLVAAELQSSGLPLQNTFDALHSTLATALVHYQPPKNHPEAKALFDSILKRKPTFTPALIGVGLILEEQEEYSEAIDFLGRALARDPDNVRIGAEAAWCKALSGEHQVAMTELEKYLSKMKTGDASSRDLRAQTLYRIGICEWETDPTRASRKDRKGPYARFLAAVKTNMNFAPAYTSLGFYYEDYARDKKRARQCFQKAFELSASEVEAAERLARSYADKGDWDIVEIISQRVVDSGKVRPPPGSKKKGISWPFSALGVVQMNKQEYNKSIISFLSALKISPDDYHSYVGLGESYHNSGRYNSAARAFHYAESPGEGVVMQGFGDAWFTSYMLANVNREMGEFKEAVEGYEAVLEDKPNEFGVAIALLQCLVEYSWRSVETGFFGQAIQSAARAIEVAIGISEYRPDAFNLWKAVGDACSVFSVVQSRVGDMELAVVKNLLENSFDTKEFDLFKENDGIGSEEWSTLARSPDDDDQLPSKLAACLHAAILAHKRAIFSCSHDVHAQAVAWYNLGWTEFRAHVSLEQQYASDNGKKKPLKFLKASMRCFKRAIELEAGNSEFWNSLGVITTHLNPKVAQHSFIRSLHINERNARTWTNLGVLYMLENDYELAHQAFSRAQSTDPEYAHAWLGEGILALLYAQPKEALLHFTHAFEIAPSENLVARKQFSTSTFDTIMSPSSTSSIFNLIQPLFALQQLHSLCPSDESYQHLSSLFLERVGAYTEAIVKLSEICVTKEAEYETSESADILAKFAQAKADLARNRLAANDFSSAIEDAETALGLTEPDEDDSGGVAILDEGTRKVRLSAHLTVGLANFNLKDSDAALAAFRSALTESHAAPDIVCLLAQVLWAKGGKEEKSVAREQLFDTVEKHTGHVGVLTVLGSIVTLEGDVDGIEAVKDELEALRSGTDLGAADRKKVEMVLDAIAALAAPDHLDPETAELYEVQKSIMISPSASDGWTQLAELTANDDVDGTEEHFHAAELALMNAKRSVPPRGETGPEELSKVYEGTGKLGDTLRGLMVAPWRAEGWIGLGAAVESIGVEGRRASVDGGVKL</sequence>
<dbReference type="InterPro" id="IPR003428">
    <property type="entry name" value="MAM33"/>
</dbReference>
<feature type="repeat" description="TPR" evidence="3">
    <location>
        <begin position="258"/>
        <end position="291"/>
    </location>
</feature>
<dbReference type="Pfam" id="PF13181">
    <property type="entry name" value="TPR_8"/>
    <property type="match status" value="1"/>
</dbReference>
<reference evidence="5" key="1">
    <citation type="journal article" date="2020" name="Stud. Mycol.">
        <title>101 Dothideomycetes genomes: a test case for predicting lifestyles and emergence of pathogens.</title>
        <authorList>
            <person name="Haridas S."/>
            <person name="Albert R."/>
            <person name="Binder M."/>
            <person name="Bloem J."/>
            <person name="Labutti K."/>
            <person name="Salamov A."/>
            <person name="Andreopoulos B."/>
            <person name="Baker S."/>
            <person name="Barry K."/>
            <person name="Bills G."/>
            <person name="Bluhm B."/>
            <person name="Cannon C."/>
            <person name="Castanera R."/>
            <person name="Culley D."/>
            <person name="Daum C."/>
            <person name="Ezra D."/>
            <person name="Gonzalez J."/>
            <person name="Henrissat B."/>
            <person name="Kuo A."/>
            <person name="Liang C."/>
            <person name="Lipzen A."/>
            <person name="Lutzoni F."/>
            <person name="Magnuson J."/>
            <person name="Mondo S."/>
            <person name="Nolan M."/>
            <person name="Ohm R."/>
            <person name="Pangilinan J."/>
            <person name="Park H.-J."/>
            <person name="Ramirez L."/>
            <person name="Alfaro M."/>
            <person name="Sun H."/>
            <person name="Tritt A."/>
            <person name="Yoshinaga Y."/>
            <person name="Zwiers L.-H."/>
            <person name="Turgeon B."/>
            <person name="Goodwin S."/>
            <person name="Spatafora J."/>
            <person name="Crous P."/>
            <person name="Grigoriev I."/>
        </authorList>
    </citation>
    <scope>NUCLEOTIDE SEQUENCE</scope>
    <source>
        <strain evidence="5">CBS 113979</strain>
    </source>
</reference>
<evidence type="ECO:0000256" key="1">
    <source>
        <dbReference type="ARBA" id="ARBA00022737"/>
    </source>
</evidence>
<dbReference type="Pfam" id="PF13432">
    <property type="entry name" value="TPR_16"/>
    <property type="match status" value="2"/>
</dbReference>
<dbReference type="SUPFAM" id="SSF48452">
    <property type="entry name" value="TPR-like"/>
    <property type="match status" value="4"/>
</dbReference>
<evidence type="ECO:0000256" key="2">
    <source>
        <dbReference type="ARBA" id="ARBA00022803"/>
    </source>
</evidence>
<dbReference type="InterPro" id="IPR019734">
    <property type="entry name" value="TPR_rpt"/>
</dbReference>
<proteinExistence type="predicted"/>
<keyword evidence="1" id="KW-0677">Repeat</keyword>
<dbReference type="InterPro" id="IPR036561">
    <property type="entry name" value="MAM33_sf"/>
</dbReference>
<evidence type="ECO:0000256" key="4">
    <source>
        <dbReference type="SAM" id="MobiDB-lite"/>
    </source>
</evidence>
<dbReference type="PROSITE" id="PS50005">
    <property type="entry name" value="TPR"/>
    <property type="match status" value="5"/>
</dbReference>
<dbReference type="Gene3D" id="3.10.280.10">
    <property type="entry name" value="Mitochondrial glycoprotein"/>
    <property type="match status" value="1"/>
</dbReference>
<evidence type="ECO:0000256" key="3">
    <source>
        <dbReference type="PROSITE-ProRule" id="PRU00339"/>
    </source>
</evidence>
<feature type="repeat" description="TPR" evidence="3">
    <location>
        <begin position="1201"/>
        <end position="1234"/>
    </location>
</feature>
<feature type="repeat" description="TPR" evidence="3">
    <location>
        <begin position="664"/>
        <end position="697"/>
    </location>
</feature>
<accession>A0A6G1GJ29</accession>
<feature type="repeat" description="TPR" evidence="3">
    <location>
        <begin position="860"/>
        <end position="893"/>
    </location>
</feature>
<evidence type="ECO:0000313" key="5">
    <source>
        <dbReference type="EMBL" id="KAF1980946.1"/>
    </source>
</evidence>
<dbReference type="InterPro" id="IPR039226">
    <property type="entry name" value="Ski3/TTC37"/>
</dbReference>
<gene>
    <name evidence="5" type="ORF">K402DRAFT_441829</name>
</gene>
<dbReference type="Pfam" id="PF02330">
    <property type="entry name" value="MAM33"/>
    <property type="match status" value="1"/>
</dbReference>
<keyword evidence="2 3" id="KW-0802">TPR repeat</keyword>
<dbReference type="GO" id="GO:0006401">
    <property type="term" value="P:RNA catabolic process"/>
    <property type="evidence" value="ECO:0007669"/>
    <property type="project" value="InterPro"/>
</dbReference>
<dbReference type="InterPro" id="IPR040962">
    <property type="entry name" value="TPR_22"/>
</dbReference>
<evidence type="ECO:0000313" key="6">
    <source>
        <dbReference type="Proteomes" id="UP000800041"/>
    </source>
</evidence>
<organism evidence="5 6">
    <name type="scientific">Aulographum hederae CBS 113979</name>
    <dbReference type="NCBI Taxonomy" id="1176131"/>
    <lineage>
        <taxon>Eukaryota</taxon>
        <taxon>Fungi</taxon>
        <taxon>Dikarya</taxon>
        <taxon>Ascomycota</taxon>
        <taxon>Pezizomycotina</taxon>
        <taxon>Dothideomycetes</taxon>
        <taxon>Pleosporomycetidae</taxon>
        <taxon>Aulographales</taxon>
        <taxon>Aulographaceae</taxon>
    </lineage>
</organism>
<name>A0A6G1GJ29_9PEZI</name>
<feature type="region of interest" description="Disordered" evidence="4">
    <location>
        <begin position="35"/>
        <end position="105"/>
    </location>
</feature>
<dbReference type="SMART" id="SM00028">
    <property type="entry name" value="TPR"/>
    <property type="match status" value="10"/>
</dbReference>
<dbReference type="PANTHER" id="PTHR15704">
    <property type="entry name" value="SUPERKILLER 3 PROTEIN-RELATED"/>
    <property type="match status" value="1"/>
</dbReference>
<feature type="compositionally biased region" description="Acidic residues" evidence="4">
    <location>
        <begin position="89"/>
        <end position="104"/>
    </location>
</feature>
<dbReference type="Gene3D" id="1.25.40.10">
    <property type="entry name" value="Tetratricopeptide repeat domain"/>
    <property type="match status" value="5"/>
</dbReference>
<dbReference type="InterPro" id="IPR011990">
    <property type="entry name" value="TPR-like_helical_dom_sf"/>
</dbReference>
<keyword evidence="6" id="KW-1185">Reference proteome</keyword>
<dbReference type="OrthoDB" id="421075at2759"/>
<feature type="compositionally biased region" description="Acidic residues" evidence="4">
    <location>
        <begin position="37"/>
        <end position="54"/>
    </location>
</feature>
<feature type="compositionally biased region" description="Polar residues" evidence="4">
    <location>
        <begin position="57"/>
        <end position="88"/>
    </location>
</feature>